<evidence type="ECO:0000256" key="3">
    <source>
        <dbReference type="ARBA" id="ARBA00022801"/>
    </source>
</evidence>
<dbReference type="Pfam" id="PF12072">
    <property type="entry name" value="RNase_Y_N"/>
    <property type="match status" value="1"/>
</dbReference>
<dbReference type="PROSITE" id="PS50084">
    <property type="entry name" value="KH_TYPE_1"/>
    <property type="match status" value="1"/>
</dbReference>
<dbReference type="Gene3D" id="3.30.1370.10">
    <property type="entry name" value="K Homology domain, type 1"/>
    <property type="match status" value="1"/>
</dbReference>
<dbReference type="CDD" id="cd00077">
    <property type="entry name" value="HDc"/>
    <property type="match status" value="1"/>
</dbReference>
<dbReference type="InterPro" id="IPR006675">
    <property type="entry name" value="HDIG_dom"/>
</dbReference>
<dbReference type="HAMAP" id="MF_00335">
    <property type="entry name" value="RNase_Y"/>
    <property type="match status" value="1"/>
</dbReference>
<comment type="caution">
    <text evidence="9">The sequence shown here is derived from an EMBL/GenBank/DDBJ whole genome shotgun (WGS) entry which is preliminary data.</text>
</comment>
<accession>A0A1F5T333</accession>
<evidence type="ECO:0000256" key="6">
    <source>
        <dbReference type="NCBIfam" id="TIGR03319"/>
    </source>
</evidence>
<dbReference type="Proteomes" id="UP000179001">
    <property type="component" value="Unassembled WGS sequence"/>
</dbReference>
<evidence type="ECO:0000256" key="4">
    <source>
        <dbReference type="ARBA" id="ARBA00022884"/>
    </source>
</evidence>
<keyword evidence="3 5" id="KW-0378">Hydrolase</keyword>
<gene>
    <name evidence="5" type="primary">rny</name>
    <name evidence="9" type="ORF">A2478_01500</name>
</gene>
<dbReference type="SMART" id="SM00471">
    <property type="entry name" value="HDc"/>
    <property type="match status" value="1"/>
</dbReference>
<dbReference type="Pfam" id="PF00013">
    <property type="entry name" value="KH_1"/>
    <property type="match status" value="1"/>
</dbReference>
<dbReference type="GO" id="GO:0003723">
    <property type="term" value="F:RNA binding"/>
    <property type="evidence" value="ECO:0007669"/>
    <property type="project" value="UniProtKB-UniRule"/>
</dbReference>
<dbReference type="GO" id="GO:0016787">
    <property type="term" value="F:hydrolase activity"/>
    <property type="evidence" value="ECO:0007669"/>
    <property type="project" value="UniProtKB-KW"/>
</dbReference>
<reference evidence="9 10" key="1">
    <citation type="journal article" date="2016" name="Nat. Commun.">
        <title>Thousands of microbial genomes shed light on interconnected biogeochemical processes in an aquifer system.</title>
        <authorList>
            <person name="Anantharaman K."/>
            <person name="Brown C.T."/>
            <person name="Hug L.A."/>
            <person name="Sharon I."/>
            <person name="Castelle C.J."/>
            <person name="Probst A.J."/>
            <person name="Thomas B.C."/>
            <person name="Singh A."/>
            <person name="Wilkins M.J."/>
            <person name="Karaoz U."/>
            <person name="Brodie E.L."/>
            <person name="Williams K.H."/>
            <person name="Hubbard S.S."/>
            <person name="Banfield J.F."/>
        </authorList>
    </citation>
    <scope>NUCLEOTIDE SEQUENCE [LARGE SCALE GENOMIC DNA]</scope>
</reference>
<dbReference type="GO" id="GO:0005886">
    <property type="term" value="C:plasma membrane"/>
    <property type="evidence" value="ECO:0007669"/>
    <property type="project" value="UniProtKB-UniRule"/>
</dbReference>
<organism evidence="9 10">
    <name type="scientific">Candidatus Falkowbacteria bacterium RIFOXYC2_FULL_36_12</name>
    <dbReference type="NCBI Taxonomy" id="1798002"/>
    <lineage>
        <taxon>Bacteria</taxon>
        <taxon>Candidatus Falkowiibacteriota</taxon>
    </lineage>
</organism>
<evidence type="ECO:0000256" key="7">
    <source>
        <dbReference type="SAM" id="Coils"/>
    </source>
</evidence>
<evidence type="ECO:0000256" key="1">
    <source>
        <dbReference type="ARBA" id="ARBA00022722"/>
    </source>
</evidence>
<dbReference type="InterPro" id="IPR006674">
    <property type="entry name" value="HD_domain"/>
</dbReference>
<dbReference type="EC" id="3.1.-.-" evidence="5 6"/>
<dbReference type="InterPro" id="IPR004088">
    <property type="entry name" value="KH_dom_type_1"/>
</dbReference>
<dbReference type="GO" id="GO:0004521">
    <property type="term" value="F:RNA endonuclease activity"/>
    <property type="evidence" value="ECO:0007669"/>
    <property type="project" value="UniProtKB-UniRule"/>
</dbReference>
<dbReference type="InterPro" id="IPR036612">
    <property type="entry name" value="KH_dom_type_1_sf"/>
</dbReference>
<dbReference type="PANTHER" id="PTHR12826:SF15">
    <property type="entry name" value="RIBONUCLEASE Y"/>
    <property type="match status" value="1"/>
</dbReference>
<dbReference type="Pfam" id="PF01966">
    <property type="entry name" value="HD"/>
    <property type="match status" value="1"/>
</dbReference>
<dbReference type="STRING" id="1798002.A2478_01500"/>
<keyword evidence="2 5" id="KW-0255">Endonuclease</keyword>
<dbReference type="NCBIfam" id="TIGR00277">
    <property type="entry name" value="HDIG"/>
    <property type="match status" value="1"/>
</dbReference>
<dbReference type="EMBL" id="MFGJ01000001">
    <property type="protein sequence ID" value="OGF33358.1"/>
    <property type="molecule type" value="Genomic_DNA"/>
</dbReference>
<dbReference type="InterPro" id="IPR017705">
    <property type="entry name" value="Ribonuclease_Y"/>
</dbReference>
<feature type="coiled-coil region" evidence="7">
    <location>
        <begin position="94"/>
        <end position="124"/>
    </location>
</feature>
<dbReference type="GO" id="GO:0006402">
    <property type="term" value="P:mRNA catabolic process"/>
    <property type="evidence" value="ECO:0007669"/>
    <property type="project" value="UniProtKB-UniRule"/>
</dbReference>
<evidence type="ECO:0000256" key="5">
    <source>
        <dbReference type="HAMAP-Rule" id="MF_00335"/>
    </source>
</evidence>
<evidence type="ECO:0000259" key="8">
    <source>
        <dbReference type="PROSITE" id="PS51831"/>
    </source>
</evidence>
<dbReference type="CDD" id="cd22431">
    <property type="entry name" value="KH-I_RNaseY"/>
    <property type="match status" value="1"/>
</dbReference>
<comment type="function">
    <text evidence="5">Endoribonuclease that initiates mRNA decay.</text>
</comment>
<dbReference type="InterPro" id="IPR004087">
    <property type="entry name" value="KH_dom"/>
</dbReference>
<evidence type="ECO:0000256" key="2">
    <source>
        <dbReference type="ARBA" id="ARBA00022759"/>
    </source>
</evidence>
<sequence>MYYLLTVIGLAIGLALGYVIRKTIAQSKANSIEAKTQLQLEEAKNKEREILLKAKDKSLQIIEEAKKDEVSRRRELNNVQSRLEKREELFDKKLLELESKQTKIQDRAKEVEQIKEQIKKIKQDQLNKLERIAGLDKEKALQVLLDNVEKENEESLMIRMKKLQNESATELEREAKKTLANVIQRCSVNHSSEMTTTTIDLPSDEMKGRIIGREGRNIRAIEQLTGVEIVVDDTPNVITISGFSPIRRHVAKRALEKLILDGRIHPAKIESAIEEAKKELALEIQKAGEEAAYEVGIAGLDPKLIQILGRLKYRTSYGQNVLQHTIEVTHLAALLAEQLGADVNVCRKAGLLHDIGKAVDHEIQGTHIEIGVDICKKFGIPEDVIKAGMQHHDDKPETLEGVIIKTADAISGARPGARKDTYERYLQRLNELESIAKGFEGVEKTYAIQAGREVRVFVNPTEISDLQAEKLAQAIAKKIEAELKYPGEIKVAVIRENRIIEYAR</sequence>
<dbReference type="Gene3D" id="1.10.3210.10">
    <property type="entry name" value="Hypothetical protein af1432"/>
    <property type="match status" value="1"/>
</dbReference>
<proteinExistence type="inferred from homology"/>
<dbReference type="SUPFAM" id="SSF109604">
    <property type="entry name" value="HD-domain/PDEase-like"/>
    <property type="match status" value="1"/>
</dbReference>
<evidence type="ECO:0000313" key="10">
    <source>
        <dbReference type="Proteomes" id="UP000179001"/>
    </source>
</evidence>
<keyword evidence="1 5" id="KW-0540">Nuclease</keyword>
<dbReference type="PANTHER" id="PTHR12826">
    <property type="entry name" value="RIBONUCLEASE Y"/>
    <property type="match status" value="1"/>
</dbReference>
<dbReference type="AlphaFoldDB" id="A0A1F5T333"/>
<feature type="domain" description="HD" evidence="8">
    <location>
        <begin position="321"/>
        <end position="413"/>
    </location>
</feature>
<comment type="similarity">
    <text evidence="5">Belongs to the RNase Y family.</text>
</comment>
<dbReference type="NCBIfam" id="TIGR03319">
    <property type="entry name" value="RNase_Y"/>
    <property type="match status" value="1"/>
</dbReference>
<dbReference type="SUPFAM" id="SSF54791">
    <property type="entry name" value="Eukaryotic type KH-domain (KH-domain type I)"/>
    <property type="match status" value="1"/>
</dbReference>
<keyword evidence="4 5" id="KW-0694">RNA-binding</keyword>
<keyword evidence="7" id="KW-0175">Coiled coil</keyword>
<dbReference type="PROSITE" id="PS51831">
    <property type="entry name" value="HD"/>
    <property type="match status" value="1"/>
</dbReference>
<dbReference type="InterPro" id="IPR003607">
    <property type="entry name" value="HD/PDEase_dom"/>
</dbReference>
<evidence type="ECO:0000313" key="9">
    <source>
        <dbReference type="EMBL" id="OGF33358.1"/>
    </source>
</evidence>
<protein>
    <recommendedName>
        <fullName evidence="5 6">Ribonuclease Y</fullName>
        <shortName evidence="5">RNase Y</shortName>
        <ecNumber evidence="5 6">3.1.-.-</ecNumber>
    </recommendedName>
</protein>
<dbReference type="SMART" id="SM00322">
    <property type="entry name" value="KH"/>
    <property type="match status" value="1"/>
</dbReference>
<name>A0A1F5T333_9BACT</name>
<dbReference type="InterPro" id="IPR022711">
    <property type="entry name" value="RNase_Y_N"/>
</dbReference>